<dbReference type="Proteomes" id="UP000033140">
    <property type="component" value="Unassembled WGS sequence"/>
</dbReference>
<dbReference type="EMBL" id="BACD03000021">
    <property type="protein sequence ID" value="GAO49288.1"/>
    <property type="molecule type" value="Genomic_DNA"/>
</dbReference>
<comment type="caution">
    <text evidence="2">The sequence shown here is derived from an EMBL/GenBank/DDBJ whole genome shotgun (WGS) entry which is preliminary data.</text>
</comment>
<feature type="compositionally biased region" description="Basic and acidic residues" evidence="1">
    <location>
        <begin position="62"/>
        <end position="71"/>
    </location>
</feature>
<reference evidence="2 3" key="1">
    <citation type="journal article" date="2011" name="J. Gen. Appl. Microbiol.">
        <title>Draft genome sequencing of the enigmatic yeast Saitoella complicata.</title>
        <authorList>
            <person name="Nishida H."/>
            <person name="Hamamoto M."/>
            <person name="Sugiyama J."/>
        </authorList>
    </citation>
    <scope>NUCLEOTIDE SEQUENCE [LARGE SCALE GENOMIC DNA]</scope>
    <source>
        <strain evidence="2 3">NRRL Y-17804</strain>
    </source>
</reference>
<gene>
    <name evidence="2" type="ORF">G7K_3440-t1</name>
</gene>
<evidence type="ECO:0000313" key="2">
    <source>
        <dbReference type="EMBL" id="GAO49288.1"/>
    </source>
</evidence>
<dbReference type="AlphaFoldDB" id="A0A0E9NHJ2"/>
<feature type="compositionally biased region" description="Polar residues" evidence="1">
    <location>
        <begin position="287"/>
        <end position="306"/>
    </location>
</feature>
<protein>
    <submittedName>
        <fullName evidence="2">Uncharacterized protein</fullName>
    </submittedName>
</protein>
<keyword evidence="3" id="KW-1185">Reference proteome</keyword>
<feature type="compositionally biased region" description="Low complexity" evidence="1">
    <location>
        <begin position="207"/>
        <end position="259"/>
    </location>
</feature>
<name>A0A0E9NHJ2_SAICN</name>
<evidence type="ECO:0000256" key="1">
    <source>
        <dbReference type="SAM" id="MobiDB-lite"/>
    </source>
</evidence>
<organism evidence="2 3">
    <name type="scientific">Saitoella complicata (strain BCRC 22490 / CBS 7301 / JCM 7358 / NBRC 10748 / NRRL Y-17804)</name>
    <dbReference type="NCBI Taxonomy" id="698492"/>
    <lineage>
        <taxon>Eukaryota</taxon>
        <taxon>Fungi</taxon>
        <taxon>Dikarya</taxon>
        <taxon>Ascomycota</taxon>
        <taxon>Taphrinomycotina</taxon>
        <taxon>Taphrinomycotina incertae sedis</taxon>
        <taxon>Saitoella</taxon>
    </lineage>
</organism>
<accession>A0A0E9NHJ2</accession>
<dbReference type="STRING" id="698492.A0A0E9NHJ2"/>
<evidence type="ECO:0000313" key="3">
    <source>
        <dbReference type="Proteomes" id="UP000033140"/>
    </source>
</evidence>
<proteinExistence type="predicted"/>
<feature type="compositionally biased region" description="Polar residues" evidence="1">
    <location>
        <begin position="348"/>
        <end position="364"/>
    </location>
</feature>
<feature type="region of interest" description="Disordered" evidence="1">
    <location>
        <begin position="44"/>
        <end position="403"/>
    </location>
</feature>
<reference evidence="2 3" key="2">
    <citation type="journal article" date="2014" name="J. Gen. Appl. Microbiol.">
        <title>The early diverging ascomycetous budding yeast Saitoella complicata has three histone deacetylases belonging to the Clr6, Hos2, and Rpd3 lineages.</title>
        <authorList>
            <person name="Nishida H."/>
            <person name="Matsumoto T."/>
            <person name="Kondo S."/>
            <person name="Hamamoto M."/>
            <person name="Yoshikawa H."/>
        </authorList>
    </citation>
    <scope>NUCLEOTIDE SEQUENCE [LARGE SCALE GENOMIC DNA]</scope>
    <source>
        <strain evidence="2 3">NRRL Y-17804</strain>
    </source>
</reference>
<sequence>MPLPDHSNAKPFSSLKAFFEDQSKANAVQDTKVKPPVAKVKANFFPVGERRASNGNNGASSEKGKARDTDGTKPVSVEEIAKDIEPGDGASGAPILVEPAPEKVQATSDAKQPKVLGKAEGPQPRRSSVSSVMPAKASSLSSRHSTPKKTIPTLPAAATKSPTSIKSPGIKKAPSNCQTAAATAKTYTVPPAVTDTPSPKPSHTFLKRSTPSSITKTPPTTTSPRTPSSNPISTNTPGTTPITSPFTNRTTSRASTRTSDVGGLDRLLRPTTASANRAREGRGRADSLSSVTSTRSRPGTATTTPSKILGATSKGRKEGTGRPGMRKAAQVSGSVSEEVGEEMVDMSPVSSHGNDGSGRESSLGTAVDEAAASTVPVEKLAEPEKEAANPSKAEATEKDGQAEKLVSVIEDETSIHVYETRDSGIVMAPDVDSHNPDLSTKAVEQVQTTSNSNGGDRVEVALEDALKDTDMAKVLDANLRLYDMQKED</sequence>
<reference evidence="2 3" key="3">
    <citation type="journal article" date="2015" name="Genome Announc.">
        <title>Draft Genome Sequence of the Archiascomycetous Yeast Saitoella complicata.</title>
        <authorList>
            <person name="Yamauchi K."/>
            <person name="Kondo S."/>
            <person name="Hamamoto M."/>
            <person name="Takahashi Y."/>
            <person name="Ogura Y."/>
            <person name="Hayashi T."/>
            <person name="Nishida H."/>
        </authorList>
    </citation>
    <scope>NUCLEOTIDE SEQUENCE [LARGE SCALE GENOMIC DNA]</scope>
    <source>
        <strain evidence="2 3">NRRL Y-17804</strain>
    </source>
</reference>